<dbReference type="InterPro" id="IPR035906">
    <property type="entry name" value="MetI-like_sf"/>
</dbReference>
<evidence type="ECO:0000313" key="10">
    <source>
        <dbReference type="Proteomes" id="UP000289841"/>
    </source>
</evidence>
<feature type="transmembrane region" description="Helical" evidence="7">
    <location>
        <begin position="198"/>
        <end position="223"/>
    </location>
</feature>
<keyword evidence="6 7" id="KW-0472">Membrane</keyword>
<organism evidence="9 10">
    <name type="scientific">Haploplasma axanthum</name>
    <name type="common">Acholeplasma axanthum</name>
    <dbReference type="NCBI Taxonomy" id="29552"/>
    <lineage>
        <taxon>Bacteria</taxon>
        <taxon>Bacillati</taxon>
        <taxon>Mycoplasmatota</taxon>
        <taxon>Mollicutes</taxon>
        <taxon>Acholeplasmatales</taxon>
        <taxon>Acholeplasmataceae</taxon>
        <taxon>Haploplasma</taxon>
    </lineage>
</organism>
<comment type="subcellular location">
    <subcellularLocation>
        <location evidence="1 7">Cell membrane</location>
        <topology evidence="1 7">Multi-pass membrane protein</topology>
    </subcellularLocation>
</comment>
<dbReference type="KEGG" id="aaxa:NCTC10138_00405"/>
<evidence type="ECO:0000256" key="5">
    <source>
        <dbReference type="ARBA" id="ARBA00022989"/>
    </source>
</evidence>
<protein>
    <submittedName>
        <fullName evidence="9">sn-glycerol-3-phosphate transport system permease protein ugpA</fullName>
    </submittedName>
</protein>
<dbReference type="STRING" id="1278311.GCA_000428705_01480"/>
<dbReference type="PANTHER" id="PTHR30193:SF37">
    <property type="entry name" value="INNER MEMBRANE ABC TRANSPORTER PERMEASE PROTEIN YCJO"/>
    <property type="match status" value="1"/>
</dbReference>
<keyword evidence="5 7" id="KW-1133">Transmembrane helix</keyword>
<evidence type="ECO:0000256" key="1">
    <source>
        <dbReference type="ARBA" id="ARBA00004651"/>
    </source>
</evidence>
<feature type="transmembrane region" description="Helical" evidence="7">
    <location>
        <begin position="9"/>
        <end position="29"/>
    </location>
</feature>
<evidence type="ECO:0000256" key="3">
    <source>
        <dbReference type="ARBA" id="ARBA00022475"/>
    </source>
</evidence>
<dbReference type="InterPro" id="IPR035277">
    <property type="entry name" value="MalF_N"/>
</dbReference>
<feature type="transmembrane region" description="Helical" evidence="7">
    <location>
        <begin position="155"/>
        <end position="177"/>
    </location>
</feature>
<dbReference type="Gene3D" id="1.20.58.370">
    <property type="entry name" value="MalF N-terminal region-like"/>
    <property type="match status" value="1"/>
</dbReference>
<accession>A0A449BC76</accession>
<dbReference type="InterPro" id="IPR000515">
    <property type="entry name" value="MetI-like"/>
</dbReference>
<feature type="transmembrane region" description="Helical" evidence="7">
    <location>
        <begin position="105"/>
        <end position="126"/>
    </location>
</feature>
<sequence length="289" mass="32200">MLEKKTNKAWLYLLPAIIVLIIFTIYPIINTFIISFDYKYNADQAAFGFDWGLKSYQSLMRGSFVSALWNTVLIVVISVPLSTFVALLVAIALNSIKPFQKIFQTIFFTPYVTNTIAIGMVFALMFSSTDGIINNIFGISKDWIGLNSSYISKMFVLQLYILWNGLAFKVLILLGGLQSINKQYYDAAKIDGTSKGRIFRKITIPLLSPTLSYIITTSLIGAFKTYDVVISLFDAKGQRDMRTVVGFVYDTINGGSPYSVGAAGAIILFVIILLVTGVNQYINKKAVHY</sequence>
<dbReference type="PROSITE" id="PS50928">
    <property type="entry name" value="ABC_TM1"/>
    <property type="match status" value="1"/>
</dbReference>
<dbReference type="InterPro" id="IPR051393">
    <property type="entry name" value="ABC_transporter_permease"/>
</dbReference>
<feature type="domain" description="ABC transmembrane type-1" evidence="8">
    <location>
        <begin position="68"/>
        <end position="279"/>
    </location>
</feature>
<evidence type="ECO:0000256" key="6">
    <source>
        <dbReference type="ARBA" id="ARBA00023136"/>
    </source>
</evidence>
<dbReference type="GO" id="GO:0005886">
    <property type="term" value="C:plasma membrane"/>
    <property type="evidence" value="ECO:0007669"/>
    <property type="project" value="UniProtKB-SubCell"/>
</dbReference>
<evidence type="ECO:0000313" key="9">
    <source>
        <dbReference type="EMBL" id="VEU80049.1"/>
    </source>
</evidence>
<keyword evidence="4 7" id="KW-0812">Transmembrane</keyword>
<dbReference type="EMBL" id="LR215048">
    <property type="protein sequence ID" value="VEU80049.1"/>
    <property type="molecule type" value="Genomic_DNA"/>
</dbReference>
<proteinExistence type="inferred from homology"/>
<keyword evidence="3" id="KW-1003">Cell membrane</keyword>
<reference evidence="9 10" key="1">
    <citation type="submission" date="2019-01" db="EMBL/GenBank/DDBJ databases">
        <authorList>
            <consortium name="Pathogen Informatics"/>
        </authorList>
    </citation>
    <scope>NUCLEOTIDE SEQUENCE [LARGE SCALE GENOMIC DNA]</scope>
    <source>
        <strain evidence="9 10">NCTC10138</strain>
    </source>
</reference>
<feature type="transmembrane region" description="Helical" evidence="7">
    <location>
        <begin position="258"/>
        <end position="282"/>
    </location>
</feature>
<feature type="transmembrane region" description="Helical" evidence="7">
    <location>
        <begin position="67"/>
        <end position="93"/>
    </location>
</feature>
<dbReference type="SUPFAM" id="SSF161098">
    <property type="entry name" value="MetI-like"/>
    <property type="match status" value="1"/>
</dbReference>
<evidence type="ECO:0000259" key="8">
    <source>
        <dbReference type="PROSITE" id="PS50928"/>
    </source>
</evidence>
<evidence type="ECO:0000256" key="2">
    <source>
        <dbReference type="ARBA" id="ARBA00022448"/>
    </source>
</evidence>
<gene>
    <name evidence="9" type="primary">ugpA_3</name>
    <name evidence="9" type="ORF">NCTC10138_00405</name>
</gene>
<dbReference type="Pfam" id="PF00528">
    <property type="entry name" value="BPD_transp_1"/>
    <property type="match status" value="1"/>
</dbReference>
<keyword evidence="2 7" id="KW-0813">Transport</keyword>
<dbReference type="Proteomes" id="UP000289841">
    <property type="component" value="Chromosome"/>
</dbReference>
<dbReference type="PANTHER" id="PTHR30193">
    <property type="entry name" value="ABC TRANSPORTER PERMEASE PROTEIN"/>
    <property type="match status" value="1"/>
</dbReference>
<comment type="similarity">
    <text evidence="7">Belongs to the binding-protein-dependent transport system permease family.</text>
</comment>
<evidence type="ECO:0000256" key="7">
    <source>
        <dbReference type="RuleBase" id="RU363032"/>
    </source>
</evidence>
<dbReference type="AlphaFoldDB" id="A0A449BC76"/>
<dbReference type="GO" id="GO:0055085">
    <property type="term" value="P:transmembrane transport"/>
    <property type="evidence" value="ECO:0007669"/>
    <property type="project" value="InterPro"/>
</dbReference>
<keyword evidence="10" id="KW-1185">Reference proteome</keyword>
<dbReference type="CDD" id="cd06261">
    <property type="entry name" value="TM_PBP2"/>
    <property type="match status" value="1"/>
</dbReference>
<evidence type="ECO:0000256" key="4">
    <source>
        <dbReference type="ARBA" id="ARBA00022692"/>
    </source>
</evidence>
<dbReference type="Gene3D" id="1.10.3720.10">
    <property type="entry name" value="MetI-like"/>
    <property type="match status" value="1"/>
</dbReference>
<name>A0A449BC76_HAPAX</name>
<dbReference type="RefSeq" id="WP_035375840.1">
    <property type="nucleotide sequence ID" value="NZ_LR215048.1"/>
</dbReference>